<reference evidence="4 5" key="1">
    <citation type="submission" date="2020-05" db="EMBL/GenBank/DDBJ databases">
        <title>Distinct polysaccharide utilization as determinants for interspecies competition between intestinal Prevotella spp.</title>
        <authorList>
            <person name="Galvez E.J.C."/>
            <person name="Iljazovic A."/>
            <person name="Strowig T."/>
        </authorList>
    </citation>
    <scope>NUCLEOTIDE SEQUENCE [LARGE SCALE GENOMIC DNA]</scope>
    <source>
        <strain evidence="4 5">PCHR</strain>
    </source>
</reference>
<keyword evidence="5" id="KW-1185">Reference proteome</keyword>
<evidence type="ECO:0000256" key="1">
    <source>
        <dbReference type="ARBA" id="ARBA00022676"/>
    </source>
</evidence>
<proteinExistence type="predicted"/>
<feature type="domain" description="Glycosyltransferase 2-like" evidence="3">
    <location>
        <begin position="8"/>
        <end position="104"/>
    </location>
</feature>
<dbReference type="EMBL" id="JABKKJ010000016">
    <property type="protein sequence ID" value="NPE25741.1"/>
    <property type="molecule type" value="Genomic_DNA"/>
</dbReference>
<dbReference type="PANTHER" id="PTHR22916">
    <property type="entry name" value="GLYCOSYLTRANSFERASE"/>
    <property type="match status" value="1"/>
</dbReference>
<protein>
    <submittedName>
        <fullName evidence="4">Glycosyltransferase family 2 protein</fullName>
    </submittedName>
</protein>
<accession>A0ABX2B2J8</accession>
<sequence>MRNNPKLSIIIPIYNAEQFIRRCIDSILEQTYTDFELLLIDDGSTDDSSRICDVYSENDSRIKVFHKKNGGVSSARNVGLDNANGEWIVFIDSDDAINNQYLSVTKKATVDLILTGCDYSGATYIKDKIKITDSTLSHFYENYLQTLQMRVPWAKFYKRSLIENLRFNESYKVGEDTLFVLSYLRRVKSMSVTNNTSYIYTLNTDFFSQNTHWIQRWQQKFAETSLMPTLL</sequence>
<keyword evidence="2" id="KW-0808">Transferase</keyword>
<comment type="caution">
    <text evidence="4">The sequence shown here is derived from an EMBL/GenBank/DDBJ whole genome shotgun (WGS) entry which is preliminary data.</text>
</comment>
<dbReference type="Pfam" id="PF00535">
    <property type="entry name" value="Glycos_transf_2"/>
    <property type="match status" value="1"/>
</dbReference>
<evidence type="ECO:0000259" key="3">
    <source>
        <dbReference type="Pfam" id="PF00535"/>
    </source>
</evidence>
<name>A0ABX2B2J8_9BACT</name>
<gene>
    <name evidence="4" type="ORF">HPS54_09485</name>
</gene>
<dbReference type="RefSeq" id="WP_172345206.1">
    <property type="nucleotide sequence ID" value="NZ_JABKKJ010000016.1"/>
</dbReference>
<dbReference type="PANTHER" id="PTHR22916:SF51">
    <property type="entry name" value="GLYCOSYLTRANSFERASE EPSH-RELATED"/>
    <property type="match status" value="1"/>
</dbReference>
<dbReference type="InterPro" id="IPR001173">
    <property type="entry name" value="Glyco_trans_2-like"/>
</dbReference>
<evidence type="ECO:0000256" key="2">
    <source>
        <dbReference type="ARBA" id="ARBA00022679"/>
    </source>
</evidence>
<dbReference type="Proteomes" id="UP000820977">
    <property type="component" value="Unassembled WGS sequence"/>
</dbReference>
<evidence type="ECO:0000313" key="4">
    <source>
        <dbReference type="EMBL" id="NPE25741.1"/>
    </source>
</evidence>
<dbReference type="CDD" id="cd00761">
    <property type="entry name" value="Glyco_tranf_GTA_type"/>
    <property type="match status" value="1"/>
</dbReference>
<dbReference type="SUPFAM" id="SSF53448">
    <property type="entry name" value="Nucleotide-diphospho-sugar transferases"/>
    <property type="match status" value="1"/>
</dbReference>
<evidence type="ECO:0000313" key="5">
    <source>
        <dbReference type="Proteomes" id="UP000820977"/>
    </source>
</evidence>
<dbReference type="InterPro" id="IPR029044">
    <property type="entry name" value="Nucleotide-diphossugar_trans"/>
</dbReference>
<keyword evidence="1" id="KW-0328">Glycosyltransferase</keyword>
<organism evidence="4 5">
    <name type="scientific">Xylanibacter caecicola</name>
    <dbReference type="NCBI Taxonomy" id="2736294"/>
    <lineage>
        <taxon>Bacteria</taxon>
        <taxon>Pseudomonadati</taxon>
        <taxon>Bacteroidota</taxon>
        <taxon>Bacteroidia</taxon>
        <taxon>Bacteroidales</taxon>
        <taxon>Prevotellaceae</taxon>
        <taxon>Xylanibacter</taxon>
    </lineage>
</organism>
<dbReference type="Gene3D" id="3.90.550.10">
    <property type="entry name" value="Spore Coat Polysaccharide Biosynthesis Protein SpsA, Chain A"/>
    <property type="match status" value="1"/>
</dbReference>